<keyword evidence="2" id="KW-1185">Reference proteome</keyword>
<evidence type="ECO:0008006" key="3">
    <source>
        <dbReference type="Google" id="ProtNLM"/>
    </source>
</evidence>
<evidence type="ECO:0000313" key="1">
    <source>
        <dbReference type="EMBL" id="KZD07678.1"/>
    </source>
</evidence>
<evidence type="ECO:0000313" key="2">
    <source>
        <dbReference type="Proteomes" id="UP000076400"/>
    </source>
</evidence>
<protein>
    <recommendedName>
        <fullName evidence="3">Phosphohistidine phosphatase</fullName>
    </recommendedName>
</protein>
<proteinExistence type="predicted"/>
<name>A0A154W2D0_9PROT</name>
<dbReference type="Gene3D" id="3.40.50.1240">
    <property type="entry name" value="Phosphoglycerate mutase-like"/>
    <property type="match status" value="1"/>
</dbReference>
<dbReference type="Proteomes" id="UP000076400">
    <property type="component" value="Unassembled WGS sequence"/>
</dbReference>
<comment type="caution">
    <text evidence="1">The sequence shown here is derived from an EMBL/GenBank/DDBJ whole genome shotgun (WGS) entry which is preliminary data.</text>
</comment>
<dbReference type="PANTHER" id="PTHR47623:SF1">
    <property type="entry name" value="OS09G0287300 PROTEIN"/>
    <property type="match status" value="1"/>
</dbReference>
<sequence>MKFLYLLRHAKSSWESPGLPDHDRPLNERGFRAATVMGLHLAQQGIQPGLILCSSARRALETLDQIRPRLAGKPALEIEKELYAADAGALMTRLRTVDPAVKSALLIGHNPAIETLAAQLIETGAKEDMARLAEKYPTGALCILSLPIDNWKKLAAKGATLDGFITPKDLV</sequence>
<organism evidence="1 2">
    <name type="scientific">Oceanibaculum pacificum</name>
    <dbReference type="NCBI Taxonomy" id="580166"/>
    <lineage>
        <taxon>Bacteria</taxon>
        <taxon>Pseudomonadati</taxon>
        <taxon>Pseudomonadota</taxon>
        <taxon>Alphaproteobacteria</taxon>
        <taxon>Rhodospirillales</taxon>
        <taxon>Oceanibaculaceae</taxon>
        <taxon>Oceanibaculum</taxon>
    </lineage>
</organism>
<dbReference type="Pfam" id="PF00300">
    <property type="entry name" value="His_Phos_1"/>
    <property type="match status" value="1"/>
</dbReference>
<dbReference type="InterPro" id="IPR029033">
    <property type="entry name" value="His_PPase_superfam"/>
</dbReference>
<dbReference type="SUPFAM" id="SSF53254">
    <property type="entry name" value="Phosphoglycerate mutase-like"/>
    <property type="match status" value="1"/>
</dbReference>
<dbReference type="EMBL" id="LPXN01000113">
    <property type="protein sequence ID" value="KZD07678.1"/>
    <property type="molecule type" value="Genomic_DNA"/>
</dbReference>
<dbReference type="STRING" id="580166.AUP43_09890"/>
<reference evidence="1 2" key="1">
    <citation type="submission" date="2015-12" db="EMBL/GenBank/DDBJ databases">
        <title>Genome sequence of Oceanibaculum pacificum MCCC 1A02656.</title>
        <authorList>
            <person name="Lu L."/>
            <person name="Lai Q."/>
            <person name="Shao Z."/>
            <person name="Qian P."/>
        </authorList>
    </citation>
    <scope>NUCLEOTIDE SEQUENCE [LARGE SCALE GENOMIC DNA]</scope>
    <source>
        <strain evidence="1 2">MCCC 1A02656</strain>
    </source>
</reference>
<dbReference type="InterPro" id="IPR013078">
    <property type="entry name" value="His_Pase_superF_clade-1"/>
</dbReference>
<gene>
    <name evidence="1" type="ORF">AUP43_09890</name>
</gene>
<dbReference type="PANTHER" id="PTHR47623">
    <property type="entry name" value="OS09G0287300 PROTEIN"/>
    <property type="match status" value="1"/>
</dbReference>
<dbReference type="CDD" id="cd07067">
    <property type="entry name" value="HP_PGM_like"/>
    <property type="match status" value="1"/>
</dbReference>
<dbReference type="SMART" id="SM00855">
    <property type="entry name" value="PGAM"/>
    <property type="match status" value="1"/>
</dbReference>
<accession>A0A154W2D0</accession>
<dbReference type="AlphaFoldDB" id="A0A154W2D0"/>
<dbReference type="RefSeq" id="WP_067556665.1">
    <property type="nucleotide sequence ID" value="NZ_LPXN01000113.1"/>
</dbReference>